<accession>A0A151AEB4</accession>
<gene>
    <name evidence="2" type="ORF">HAPAU_10960</name>
</gene>
<feature type="transmembrane region" description="Helical" evidence="1">
    <location>
        <begin position="6"/>
        <end position="26"/>
    </location>
</feature>
<keyword evidence="1" id="KW-1133">Transmembrane helix</keyword>
<dbReference type="AlphaFoldDB" id="A0A151AEB4"/>
<evidence type="ECO:0000256" key="1">
    <source>
        <dbReference type="SAM" id="Phobius"/>
    </source>
</evidence>
<dbReference type="EMBL" id="LTAZ01000004">
    <property type="protein sequence ID" value="KYH26006.1"/>
    <property type="molecule type" value="Genomic_DNA"/>
</dbReference>
<evidence type="ECO:0000313" key="3">
    <source>
        <dbReference type="Proteomes" id="UP000075321"/>
    </source>
</evidence>
<dbReference type="OrthoDB" id="305392at2157"/>
<name>A0A151AEB4_9EURY</name>
<sequence length="49" mass="5847">MVEVIFWVFWSLIVFVFLTSAIYVGVLRALDVYFNENEDSLFLSDEPRR</sequence>
<keyword evidence="3" id="KW-1185">Reference proteome</keyword>
<dbReference type="Proteomes" id="UP000075321">
    <property type="component" value="Unassembled WGS sequence"/>
</dbReference>
<keyword evidence="1" id="KW-0472">Membrane</keyword>
<dbReference type="PATRIC" id="fig|1008153.3.peg.1100"/>
<protein>
    <submittedName>
        <fullName evidence="2">Uncharacterized protein</fullName>
    </submittedName>
</protein>
<dbReference type="RefSeq" id="WP_169802622.1">
    <property type="nucleotide sequence ID" value="NZ_LTAZ01000004.1"/>
</dbReference>
<organism evidence="2 3">
    <name type="scientific">Halalkalicoccus paucihalophilus</name>
    <dbReference type="NCBI Taxonomy" id="1008153"/>
    <lineage>
        <taxon>Archaea</taxon>
        <taxon>Methanobacteriati</taxon>
        <taxon>Methanobacteriota</taxon>
        <taxon>Stenosarchaea group</taxon>
        <taxon>Halobacteria</taxon>
        <taxon>Halobacteriales</taxon>
        <taxon>Halococcaceae</taxon>
        <taxon>Halalkalicoccus</taxon>
    </lineage>
</organism>
<evidence type="ECO:0000313" key="2">
    <source>
        <dbReference type="EMBL" id="KYH26006.1"/>
    </source>
</evidence>
<keyword evidence="1" id="KW-0812">Transmembrane</keyword>
<reference evidence="2 3" key="1">
    <citation type="submission" date="2016-02" db="EMBL/GenBank/DDBJ databases">
        <title>Genome sequence of Halalkalicoccus paucihalophilus DSM 24557.</title>
        <authorList>
            <person name="Poehlein A."/>
            <person name="Daniel R."/>
        </authorList>
    </citation>
    <scope>NUCLEOTIDE SEQUENCE [LARGE SCALE GENOMIC DNA]</scope>
    <source>
        <strain evidence="2 3">DSM 24557</strain>
    </source>
</reference>
<comment type="caution">
    <text evidence="2">The sequence shown here is derived from an EMBL/GenBank/DDBJ whole genome shotgun (WGS) entry which is preliminary data.</text>
</comment>
<proteinExistence type="predicted"/>